<feature type="compositionally biased region" description="Basic and acidic residues" evidence="1">
    <location>
        <begin position="1"/>
        <end position="12"/>
    </location>
</feature>
<accession>A0A7W3W2I1</accession>
<reference evidence="3 4" key="1">
    <citation type="submission" date="2020-08" db="EMBL/GenBank/DDBJ databases">
        <title>Amycolatopsis sp. nov. DR6-1 isolated from Dendrobium heterocarpum.</title>
        <authorList>
            <person name="Tedsree N."/>
            <person name="Kuncharoen N."/>
            <person name="Likhitwitayawuid K."/>
            <person name="Tanasupawat S."/>
        </authorList>
    </citation>
    <scope>NUCLEOTIDE SEQUENCE [LARGE SCALE GENOMIC DNA]</scope>
    <source>
        <strain evidence="3 4">DR6-1</strain>
    </source>
</reference>
<evidence type="ECO:0000259" key="2">
    <source>
        <dbReference type="PROSITE" id="PS51708"/>
    </source>
</evidence>
<dbReference type="SMART" id="SM00880">
    <property type="entry name" value="CHAD"/>
    <property type="match status" value="1"/>
</dbReference>
<dbReference type="EMBL" id="JACGZW010000011">
    <property type="protein sequence ID" value="MBB1157555.1"/>
    <property type="molecule type" value="Genomic_DNA"/>
</dbReference>
<sequence length="319" mass="35296">MTSEATSRRRTPEPTTPAALGLPAEPAKADPEAPAAAHVRAKLDHELRELLSREPGTRAGTDPEELHQMRVAQRRMRSVLKSSSALVGPTAEPVRADLGWLGQVLGEVRDYDVLIGHLRDVIADFDVRDQPAGRRLVSRFVSERTTARRRLNRALSSPRYATLLQGIAQLSRTAEHEIDETPSEKPSLAADVRKPYRKLARAVAALPPNPPDDDLHALRIHGKKLRYTAELARSAAKKKQAEKLSELIKATRKFQTVLGDHQDAVFAAEKVRGVLPNADAEIGFVAGRIVEHELAKRAHARAVWRDVWHRIEAAEHAVS</sequence>
<dbReference type="InterPro" id="IPR038186">
    <property type="entry name" value="CHAD_dom_sf"/>
</dbReference>
<feature type="compositionally biased region" description="Low complexity" evidence="1">
    <location>
        <begin position="16"/>
        <end position="37"/>
    </location>
</feature>
<dbReference type="RefSeq" id="WP_182894406.1">
    <property type="nucleotide sequence ID" value="NZ_JACGZW010000011.1"/>
</dbReference>
<dbReference type="AlphaFoldDB" id="A0A7W3W2I1"/>
<dbReference type="PANTHER" id="PTHR39339">
    <property type="entry name" value="SLR1444 PROTEIN"/>
    <property type="match status" value="1"/>
</dbReference>
<dbReference type="InterPro" id="IPR007899">
    <property type="entry name" value="CHAD_dom"/>
</dbReference>
<dbReference type="PROSITE" id="PS51708">
    <property type="entry name" value="CHAD"/>
    <property type="match status" value="1"/>
</dbReference>
<protein>
    <submittedName>
        <fullName evidence="3">CHAD domain-containing protein</fullName>
    </submittedName>
</protein>
<feature type="region of interest" description="Disordered" evidence="1">
    <location>
        <begin position="1"/>
        <end position="38"/>
    </location>
</feature>
<dbReference type="Gene3D" id="1.40.20.10">
    <property type="entry name" value="CHAD domain"/>
    <property type="match status" value="1"/>
</dbReference>
<keyword evidence="4" id="KW-1185">Reference proteome</keyword>
<evidence type="ECO:0000313" key="3">
    <source>
        <dbReference type="EMBL" id="MBB1157555.1"/>
    </source>
</evidence>
<dbReference type="PANTHER" id="PTHR39339:SF1">
    <property type="entry name" value="CHAD DOMAIN-CONTAINING PROTEIN"/>
    <property type="match status" value="1"/>
</dbReference>
<feature type="domain" description="CHAD" evidence="2">
    <location>
        <begin position="32"/>
        <end position="309"/>
    </location>
</feature>
<name>A0A7W3W2I1_9PSEU</name>
<dbReference type="Pfam" id="PF05235">
    <property type="entry name" value="CHAD"/>
    <property type="match status" value="1"/>
</dbReference>
<proteinExistence type="predicted"/>
<gene>
    <name evidence="3" type="ORF">H4281_30800</name>
</gene>
<evidence type="ECO:0000313" key="4">
    <source>
        <dbReference type="Proteomes" id="UP000526734"/>
    </source>
</evidence>
<organism evidence="3 4">
    <name type="scientific">Amycolatopsis dendrobii</name>
    <dbReference type="NCBI Taxonomy" id="2760662"/>
    <lineage>
        <taxon>Bacteria</taxon>
        <taxon>Bacillati</taxon>
        <taxon>Actinomycetota</taxon>
        <taxon>Actinomycetes</taxon>
        <taxon>Pseudonocardiales</taxon>
        <taxon>Pseudonocardiaceae</taxon>
        <taxon>Amycolatopsis</taxon>
    </lineage>
</organism>
<dbReference type="Proteomes" id="UP000526734">
    <property type="component" value="Unassembled WGS sequence"/>
</dbReference>
<comment type="caution">
    <text evidence="3">The sequence shown here is derived from an EMBL/GenBank/DDBJ whole genome shotgun (WGS) entry which is preliminary data.</text>
</comment>
<evidence type="ECO:0000256" key="1">
    <source>
        <dbReference type="SAM" id="MobiDB-lite"/>
    </source>
</evidence>